<keyword evidence="2 4" id="KW-0732">Signal</keyword>
<dbReference type="Proteomes" id="UP001168821">
    <property type="component" value="Unassembled WGS sequence"/>
</dbReference>
<dbReference type="PANTHER" id="PTHR24366">
    <property type="entry name" value="IG(IMMUNOGLOBULIN) AND LRR(LEUCINE RICH REPEAT) DOMAINS"/>
    <property type="match status" value="1"/>
</dbReference>
<dbReference type="SMART" id="SM00369">
    <property type="entry name" value="LRR_TYP"/>
    <property type="match status" value="7"/>
</dbReference>
<dbReference type="AlphaFoldDB" id="A0AA38HPX6"/>
<dbReference type="InterPro" id="IPR026906">
    <property type="entry name" value="LRR_5"/>
</dbReference>
<accession>A0AA38HPX6</accession>
<dbReference type="Pfam" id="PF13306">
    <property type="entry name" value="LRR_5"/>
    <property type="match status" value="1"/>
</dbReference>
<dbReference type="InterPro" id="IPR032675">
    <property type="entry name" value="LRR_dom_sf"/>
</dbReference>
<keyword evidence="6" id="KW-1185">Reference proteome</keyword>
<dbReference type="PROSITE" id="PS51450">
    <property type="entry name" value="LRR"/>
    <property type="match status" value="1"/>
</dbReference>
<feature type="chain" id="PRO_5041209551" evidence="4">
    <location>
        <begin position="25"/>
        <end position="393"/>
    </location>
</feature>
<proteinExistence type="predicted"/>
<dbReference type="Gene3D" id="3.80.10.10">
    <property type="entry name" value="Ribonuclease Inhibitor"/>
    <property type="match status" value="3"/>
</dbReference>
<organism evidence="5 6">
    <name type="scientific">Zophobas morio</name>
    <dbReference type="NCBI Taxonomy" id="2755281"/>
    <lineage>
        <taxon>Eukaryota</taxon>
        <taxon>Metazoa</taxon>
        <taxon>Ecdysozoa</taxon>
        <taxon>Arthropoda</taxon>
        <taxon>Hexapoda</taxon>
        <taxon>Insecta</taxon>
        <taxon>Pterygota</taxon>
        <taxon>Neoptera</taxon>
        <taxon>Endopterygota</taxon>
        <taxon>Coleoptera</taxon>
        <taxon>Polyphaga</taxon>
        <taxon>Cucujiformia</taxon>
        <taxon>Tenebrionidae</taxon>
        <taxon>Zophobas</taxon>
    </lineage>
</organism>
<dbReference type="InterPro" id="IPR001611">
    <property type="entry name" value="Leu-rich_rpt"/>
</dbReference>
<gene>
    <name evidence="5" type="ORF">Zmor_027238</name>
</gene>
<name>A0AA38HPX6_9CUCU</name>
<evidence type="ECO:0000256" key="3">
    <source>
        <dbReference type="ARBA" id="ARBA00022737"/>
    </source>
</evidence>
<evidence type="ECO:0000256" key="2">
    <source>
        <dbReference type="ARBA" id="ARBA00022729"/>
    </source>
</evidence>
<comment type="caution">
    <text evidence="5">The sequence shown here is derived from an EMBL/GenBank/DDBJ whole genome shotgun (WGS) entry which is preliminary data.</text>
</comment>
<dbReference type="Pfam" id="PF13855">
    <property type="entry name" value="LRR_8"/>
    <property type="match status" value="1"/>
</dbReference>
<evidence type="ECO:0000256" key="1">
    <source>
        <dbReference type="ARBA" id="ARBA00022614"/>
    </source>
</evidence>
<keyword evidence="3" id="KW-0677">Repeat</keyword>
<sequence>MASAASSRCLFALILVLTSENTHPKCILSRNASYCDTFQDLYTESTNTLQKRVAISGTNLDEFKTVPVESASKIEDLSVTKAVNKIPDDAFRNFHNLKTLSLVANPIERIGARIFRDLRVKVLGVTQCGVKNIEGGAFSTLTQLEKLRLTGNNLTEIKKNVFNNLTVDTLVVSKNQVATIEKFAFAGLPNLGRLYLDNNYLTEFNVQDYVSDVGKLERLWLHGNNLTQITNYMLEGLLGLKVLNLGFNFISVIEPRSFGGTPNLNTLVLSNNVLKTVDGGVLPMGGLTQLGVLYLDHNRLMYLSSNFLFRLNGLKSMSLGGNPWRCPCLNLLLRWLNDNEVKLSCDKNYFSGNRPVCVDPSASKGCVYSYEDKLLKLFQDSSNHYPPAPFCLL</sequence>
<dbReference type="InterPro" id="IPR003591">
    <property type="entry name" value="Leu-rich_rpt_typical-subtyp"/>
</dbReference>
<evidence type="ECO:0000313" key="5">
    <source>
        <dbReference type="EMBL" id="KAJ3640692.1"/>
    </source>
</evidence>
<dbReference type="PANTHER" id="PTHR24366:SF161">
    <property type="entry name" value="TIR DOMAIN-CONTAINING PROTEIN"/>
    <property type="match status" value="1"/>
</dbReference>
<reference evidence="5" key="1">
    <citation type="journal article" date="2023" name="G3 (Bethesda)">
        <title>Whole genome assemblies of Zophobas morio and Tenebrio molitor.</title>
        <authorList>
            <person name="Kaur S."/>
            <person name="Stinson S.A."/>
            <person name="diCenzo G.C."/>
        </authorList>
    </citation>
    <scope>NUCLEOTIDE SEQUENCE</scope>
    <source>
        <strain evidence="5">QUZm001</strain>
    </source>
</reference>
<feature type="signal peptide" evidence="4">
    <location>
        <begin position="1"/>
        <end position="24"/>
    </location>
</feature>
<dbReference type="EMBL" id="JALNTZ010000009">
    <property type="protein sequence ID" value="KAJ3640692.1"/>
    <property type="molecule type" value="Genomic_DNA"/>
</dbReference>
<evidence type="ECO:0000256" key="4">
    <source>
        <dbReference type="SAM" id="SignalP"/>
    </source>
</evidence>
<evidence type="ECO:0000313" key="6">
    <source>
        <dbReference type="Proteomes" id="UP001168821"/>
    </source>
</evidence>
<dbReference type="SUPFAM" id="SSF52058">
    <property type="entry name" value="L domain-like"/>
    <property type="match status" value="1"/>
</dbReference>
<protein>
    <submittedName>
        <fullName evidence="5">Uncharacterized protein</fullName>
    </submittedName>
</protein>
<keyword evidence="1" id="KW-0433">Leucine-rich repeat</keyword>